<dbReference type="AlphaFoldDB" id="A0A061SBK1"/>
<sequence>EEVEHAYSSAGLVKSDGGTVLHLLSSSHSGWGPLVTVARSGGESEGGKGRQGRRAGMGAQTSEPGLKAVHHAVR</sequence>
<name>A0A061SBK1_9CHLO</name>
<feature type="non-terminal residue" evidence="2">
    <location>
        <position position="74"/>
    </location>
</feature>
<protein>
    <submittedName>
        <fullName evidence="2">Uncharacterized protein</fullName>
    </submittedName>
</protein>
<dbReference type="EMBL" id="GBEZ01003512">
    <property type="protein sequence ID" value="JAC81633.1"/>
    <property type="molecule type" value="Transcribed_RNA"/>
</dbReference>
<accession>A0A061SBK1</accession>
<proteinExistence type="predicted"/>
<feature type="region of interest" description="Disordered" evidence="1">
    <location>
        <begin position="32"/>
        <end position="74"/>
    </location>
</feature>
<evidence type="ECO:0000256" key="1">
    <source>
        <dbReference type="SAM" id="MobiDB-lite"/>
    </source>
</evidence>
<gene>
    <name evidence="2" type="ORF">TSPGSL018_7466</name>
</gene>
<organism evidence="2">
    <name type="scientific">Tetraselmis sp. GSL018</name>
    <dbReference type="NCBI Taxonomy" id="582737"/>
    <lineage>
        <taxon>Eukaryota</taxon>
        <taxon>Viridiplantae</taxon>
        <taxon>Chlorophyta</taxon>
        <taxon>core chlorophytes</taxon>
        <taxon>Chlorodendrophyceae</taxon>
        <taxon>Chlorodendrales</taxon>
        <taxon>Chlorodendraceae</taxon>
        <taxon>Tetraselmis</taxon>
    </lineage>
</organism>
<feature type="non-terminal residue" evidence="2">
    <location>
        <position position="1"/>
    </location>
</feature>
<evidence type="ECO:0000313" key="2">
    <source>
        <dbReference type="EMBL" id="JAC81633.1"/>
    </source>
</evidence>
<reference evidence="2" key="1">
    <citation type="submission" date="2014-05" db="EMBL/GenBank/DDBJ databases">
        <title>The transcriptome of the halophilic microalga Tetraselmis sp. GSL018 isolated from the Great Salt Lake, Utah.</title>
        <authorList>
            <person name="Jinkerson R.E."/>
            <person name="D'Adamo S."/>
            <person name="Posewitz M.C."/>
        </authorList>
    </citation>
    <scope>NUCLEOTIDE SEQUENCE</scope>
    <source>
        <strain evidence="2">GSL018</strain>
    </source>
</reference>